<dbReference type="AlphaFoldDB" id="H5UUD3"/>
<evidence type="ECO:0000313" key="1">
    <source>
        <dbReference type="EMBL" id="GAB49341.1"/>
    </source>
</evidence>
<dbReference type="Proteomes" id="UP000004367">
    <property type="component" value="Unassembled WGS sequence"/>
</dbReference>
<keyword evidence="2" id="KW-1185">Reference proteome</keyword>
<dbReference type="EMBL" id="BAFE01000084">
    <property type="protein sequence ID" value="GAB49341.1"/>
    <property type="molecule type" value="Genomic_DNA"/>
</dbReference>
<sequence length="257" mass="26783">MRRWVRRDRTPRDTTAAGALDAALNLLVRTCRLERRALPVCPVATVTDDRVTLHLAAPSGHAPASWEDDDATTWWCARTALPEGASGARALADSLDSTGSLGSAAYPGFVLVGHAPDGAATFVDLGAAPGLVTVEGVAGEAAAVVAGLGGDLALMPWARDVRVWTASDLDGPTGTVPDVLRTPPPSLGGLDGRWGAPPRGRHDVVLLTSPATPRLRSRVRAAARRRGAPTVVAPVAPGDEAARGVWRWRVADGVVTW</sequence>
<dbReference type="OrthoDB" id="8444614at2"/>
<comment type="caution">
    <text evidence="1">The sequence shown here is derived from an EMBL/GenBank/DDBJ whole genome shotgun (WGS) entry which is preliminary data.</text>
</comment>
<protein>
    <submittedName>
        <fullName evidence="1">Uncharacterized protein</fullName>
    </submittedName>
</protein>
<accession>H5UUD3</accession>
<evidence type="ECO:0000313" key="2">
    <source>
        <dbReference type="Proteomes" id="UP000004367"/>
    </source>
</evidence>
<dbReference type="RefSeq" id="WP_009483184.1">
    <property type="nucleotide sequence ID" value="NZ_BAFE01000084.1"/>
</dbReference>
<name>H5UUD3_9MICO</name>
<proteinExistence type="predicted"/>
<reference evidence="1 2" key="1">
    <citation type="submission" date="2012-02" db="EMBL/GenBank/DDBJ databases">
        <title>Whole genome shotgun sequence of Mobilicoccus pelagius NBRC 104925.</title>
        <authorList>
            <person name="Yoshida Y."/>
            <person name="Hosoyama A."/>
            <person name="Tsuchikane K."/>
            <person name="Katsumata H."/>
            <person name="Yamazaki S."/>
            <person name="Fujita N."/>
        </authorList>
    </citation>
    <scope>NUCLEOTIDE SEQUENCE [LARGE SCALE GENOMIC DNA]</scope>
    <source>
        <strain evidence="1 2">NBRC 104925</strain>
    </source>
</reference>
<organism evidence="1 2">
    <name type="scientific">Mobilicoccus pelagius NBRC 104925</name>
    <dbReference type="NCBI Taxonomy" id="1089455"/>
    <lineage>
        <taxon>Bacteria</taxon>
        <taxon>Bacillati</taxon>
        <taxon>Actinomycetota</taxon>
        <taxon>Actinomycetes</taxon>
        <taxon>Micrococcales</taxon>
        <taxon>Dermatophilaceae</taxon>
        <taxon>Mobilicoccus</taxon>
    </lineage>
</organism>
<dbReference type="STRING" id="1089455.MOPEL_113_00210"/>
<gene>
    <name evidence="1" type="ORF">MOPEL_113_00210</name>
</gene>